<proteinExistence type="predicted"/>
<dbReference type="AlphaFoldDB" id="A0AAV2FY08"/>
<protein>
    <submittedName>
        <fullName evidence="1">Uncharacterized protein</fullName>
    </submittedName>
</protein>
<gene>
    <name evidence="1" type="ORF">LTRI10_LOCUS42500</name>
</gene>
<sequence>MLHQVLQSWGCQLRTLRRTVMIQCVEEDRRGMVKVWFLGRKMDEFMNMEEVVDMGEGRFSGTIQFKAQVLDTRGGVDKTIMVVMVVGTRWLIEKGIKLVNLQRCVMNRWTRVLGRKELVQEKSMYLLLALCLKYRKGGLKGG</sequence>
<reference evidence="1 2" key="1">
    <citation type="submission" date="2024-04" db="EMBL/GenBank/DDBJ databases">
        <authorList>
            <person name="Fracassetti M."/>
        </authorList>
    </citation>
    <scope>NUCLEOTIDE SEQUENCE [LARGE SCALE GENOMIC DNA]</scope>
</reference>
<evidence type="ECO:0000313" key="1">
    <source>
        <dbReference type="EMBL" id="CAL1402508.1"/>
    </source>
</evidence>
<dbReference type="EMBL" id="OZ034820">
    <property type="protein sequence ID" value="CAL1402508.1"/>
    <property type="molecule type" value="Genomic_DNA"/>
</dbReference>
<dbReference type="Proteomes" id="UP001497516">
    <property type="component" value="Chromosome 7"/>
</dbReference>
<keyword evidence="2" id="KW-1185">Reference proteome</keyword>
<evidence type="ECO:0000313" key="2">
    <source>
        <dbReference type="Proteomes" id="UP001497516"/>
    </source>
</evidence>
<organism evidence="1 2">
    <name type="scientific">Linum trigynum</name>
    <dbReference type="NCBI Taxonomy" id="586398"/>
    <lineage>
        <taxon>Eukaryota</taxon>
        <taxon>Viridiplantae</taxon>
        <taxon>Streptophyta</taxon>
        <taxon>Embryophyta</taxon>
        <taxon>Tracheophyta</taxon>
        <taxon>Spermatophyta</taxon>
        <taxon>Magnoliopsida</taxon>
        <taxon>eudicotyledons</taxon>
        <taxon>Gunneridae</taxon>
        <taxon>Pentapetalae</taxon>
        <taxon>rosids</taxon>
        <taxon>fabids</taxon>
        <taxon>Malpighiales</taxon>
        <taxon>Linaceae</taxon>
        <taxon>Linum</taxon>
    </lineage>
</organism>
<name>A0AAV2FY08_9ROSI</name>
<accession>A0AAV2FY08</accession>